<reference evidence="6 7" key="1">
    <citation type="submission" date="2021-01" db="EMBL/GenBank/DDBJ databases">
        <title>Whole genome shotgun sequence of Microbispora amethystogenes NBRC 101907.</title>
        <authorList>
            <person name="Komaki H."/>
            <person name="Tamura T."/>
        </authorList>
    </citation>
    <scope>NUCLEOTIDE SEQUENCE [LARGE SCALE GENOMIC DNA]</scope>
    <source>
        <strain evidence="6 7">NBRC 101907</strain>
    </source>
</reference>
<sequence>MDTLRATFAEARRVLANDGTCWLNIGDMYAANFDGYARGDTYNKRQPAVRPRSRRIVPPKNLLGMPWRVAFALQQDGWILRNAIVWSKPNAMPQSVLDRLSTRCELIFLLVKQRFYWFDLDAIREQYTGNRSLSHRTRRGGMKLNAIQTPWPPTGMPEPASTLHGTASRSNGRAIDAANRNGRNPGDVWTISTRPYRGAHFAPFPIDIPLRAIAAGCRPSGTVLDPFSGAATTALAARQLGQQFIGIEPNADYCALAKARLQAAGEKRGGGVTPMTIEEVRALPAVVPLLTAARALGLSRNTAYRLVKRGEFPCRVVQAGDTYRVPTIEVLRILSLDLSNVEEQVG</sequence>
<evidence type="ECO:0000256" key="3">
    <source>
        <dbReference type="RuleBase" id="RU362026"/>
    </source>
</evidence>
<evidence type="ECO:0000313" key="6">
    <source>
        <dbReference type="EMBL" id="GIH35631.1"/>
    </source>
</evidence>
<keyword evidence="7" id="KW-1185">Reference proteome</keyword>
<evidence type="ECO:0000256" key="1">
    <source>
        <dbReference type="ARBA" id="ARBA00022603"/>
    </source>
</evidence>
<evidence type="ECO:0000313" key="7">
    <source>
        <dbReference type="Proteomes" id="UP000651728"/>
    </source>
</evidence>
<dbReference type="EC" id="2.1.1.-" evidence="3"/>
<feature type="domain" description="Helix-turn-helix" evidence="5">
    <location>
        <begin position="292"/>
        <end position="332"/>
    </location>
</feature>
<dbReference type="InterPro" id="IPR001091">
    <property type="entry name" value="RM_Methyltransferase"/>
</dbReference>
<dbReference type="InterPro" id="IPR029063">
    <property type="entry name" value="SAM-dependent_MTases_sf"/>
</dbReference>
<dbReference type="PRINTS" id="PR00508">
    <property type="entry name" value="S21N4MTFRASE"/>
</dbReference>
<keyword evidence="2" id="KW-0808">Transferase</keyword>
<proteinExistence type="inferred from homology"/>
<keyword evidence="1 6" id="KW-0489">Methyltransferase</keyword>
<dbReference type="EMBL" id="BOOB01000047">
    <property type="protein sequence ID" value="GIH35631.1"/>
    <property type="molecule type" value="Genomic_DNA"/>
</dbReference>
<protein>
    <recommendedName>
        <fullName evidence="3">Methyltransferase</fullName>
        <ecNumber evidence="3">2.1.1.-</ecNumber>
    </recommendedName>
</protein>
<dbReference type="Pfam" id="PF12728">
    <property type="entry name" value="HTH_17"/>
    <property type="match status" value="1"/>
</dbReference>
<dbReference type="SUPFAM" id="SSF53335">
    <property type="entry name" value="S-adenosyl-L-methionine-dependent methyltransferases"/>
    <property type="match status" value="1"/>
</dbReference>
<comment type="similarity">
    <text evidence="3">Belongs to the N(4)/N(6)-methyltransferase family.</text>
</comment>
<dbReference type="InterPro" id="IPR041657">
    <property type="entry name" value="HTH_17"/>
</dbReference>
<comment type="caution">
    <text evidence="6">The sequence shown here is derived from an EMBL/GenBank/DDBJ whole genome shotgun (WGS) entry which is preliminary data.</text>
</comment>
<gene>
    <name evidence="6" type="ORF">Mam01_57950</name>
</gene>
<dbReference type="Pfam" id="PF01555">
    <property type="entry name" value="N6_N4_Mtase"/>
    <property type="match status" value="1"/>
</dbReference>
<evidence type="ECO:0000259" key="4">
    <source>
        <dbReference type="Pfam" id="PF01555"/>
    </source>
</evidence>
<dbReference type="RefSeq" id="WP_239101701.1">
    <property type="nucleotide sequence ID" value="NZ_BAABEJ010000007.1"/>
</dbReference>
<dbReference type="GO" id="GO:0008168">
    <property type="term" value="F:methyltransferase activity"/>
    <property type="evidence" value="ECO:0007669"/>
    <property type="project" value="UniProtKB-KW"/>
</dbReference>
<dbReference type="GO" id="GO:0032259">
    <property type="term" value="P:methylation"/>
    <property type="evidence" value="ECO:0007669"/>
    <property type="project" value="UniProtKB-KW"/>
</dbReference>
<evidence type="ECO:0000256" key="2">
    <source>
        <dbReference type="ARBA" id="ARBA00022679"/>
    </source>
</evidence>
<evidence type="ECO:0000259" key="5">
    <source>
        <dbReference type="Pfam" id="PF12728"/>
    </source>
</evidence>
<dbReference type="Gene3D" id="3.40.50.150">
    <property type="entry name" value="Vaccinia Virus protein VP39"/>
    <property type="match status" value="1"/>
</dbReference>
<feature type="domain" description="DNA methylase N-4/N-6" evidence="4">
    <location>
        <begin position="3"/>
        <end position="258"/>
    </location>
</feature>
<name>A0ABQ4FLF7_9ACTN</name>
<dbReference type="InterPro" id="IPR002941">
    <property type="entry name" value="DNA_methylase_N4/N6"/>
</dbReference>
<organism evidence="6 7">
    <name type="scientific">Microbispora amethystogenes</name>
    <dbReference type="NCBI Taxonomy" id="1427754"/>
    <lineage>
        <taxon>Bacteria</taxon>
        <taxon>Bacillati</taxon>
        <taxon>Actinomycetota</taxon>
        <taxon>Actinomycetes</taxon>
        <taxon>Streptosporangiales</taxon>
        <taxon>Streptosporangiaceae</taxon>
        <taxon>Microbispora</taxon>
    </lineage>
</organism>
<dbReference type="CDD" id="cd02440">
    <property type="entry name" value="AdoMet_MTases"/>
    <property type="match status" value="1"/>
</dbReference>
<dbReference type="Proteomes" id="UP000651728">
    <property type="component" value="Unassembled WGS sequence"/>
</dbReference>
<accession>A0ABQ4FLF7</accession>